<dbReference type="InterPro" id="IPR003964">
    <property type="entry name" value="Carb_kinase"/>
</dbReference>
<organism evidence="6 7">
    <name type="scientific">Cryptosporangium minutisporangium</name>
    <dbReference type="NCBI Taxonomy" id="113569"/>
    <lineage>
        <taxon>Bacteria</taxon>
        <taxon>Bacillati</taxon>
        <taxon>Actinomycetota</taxon>
        <taxon>Actinomycetes</taxon>
        <taxon>Cryptosporangiales</taxon>
        <taxon>Cryptosporangiaceae</taxon>
        <taxon>Cryptosporangium</taxon>
    </lineage>
</organism>
<comment type="similarity">
    <text evidence="1 4">Belongs to the carbamate kinase family.</text>
</comment>
<name>A0ABP6T8Y4_9ACTN</name>
<dbReference type="PANTHER" id="PTHR30409">
    <property type="entry name" value="CARBAMATE KINASE"/>
    <property type="match status" value="1"/>
</dbReference>
<dbReference type="SUPFAM" id="SSF53633">
    <property type="entry name" value="Carbamate kinase-like"/>
    <property type="match status" value="1"/>
</dbReference>
<dbReference type="Proteomes" id="UP001501676">
    <property type="component" value="Unassembled WGS sequence"/>
</dbReference>
<feature type="domain" description="Aspartate/glutamate/uridylate kinase" evidence="5">
    <location>
        <begin position="1"/>
        <end position="268"/>
    </location>
</feature>
<dbReference type="PRINTS" id="PR01469">
    <property type="entry name" value="CARBMTKINASE"/>
</dbReference>
<reference evidence="7" key="1">
    <citation type="journal article" date="2019" name="Int. J. Syst. Evol. Microbiol.">
        <title>The Global Catalogue of Microorganisms (GCM) 10K type strain sequencing project: providing services to taxonomists for standard genome sequencing and annotation.</title>
        <authorList>
            <consortium name="The Broad Institute Genomics Platform"/>
            <consortium name="The Broad Institute Genome Sequencing Center for Infectious Disease"/>
            <person name="Wu L."/>
            <person name="Ma J."/>
        </authorList>
    </citation>
    <scope>NUCLEOTIDE SEQUENCE [LARGE SCALE GENOMIC DNA]</scope>
    <source>
        <strain evidence="7">JCM 9458</strain>
    </source>
</reference>
<dbReference type="Pfam" id="PF00696">
    <property type="entry name" value="AA_kinase"/>
    <property type="match status" value="1"/>
</dbReference>
<evidence type="ECO:0000313" key="7">
    <source>
        <dbReference type="Proteomes" id="UP001501676"/>
    </source>
</evidence>
<dbReference type="NCBIfam" id="NF009008">
    <property type="entry name" value="PRK12354.1"/>
    <property type="match status" value="1"/>
</dbReference>
<dbReference type="Gene3D" id="3.40.1160.10">
    <property type="entry name" value="Acetylglutamate kinase-like"/>
    <property type="match status" value="1"/>
</dbReference>
<keyword evidence="3 4" id="KW-0418">Kinase</keyword>
<keyword evidence="2 4" id="KW-0808">Transferase</keyword>
<accession>A0ABP6T8Y4</accession>
<comment type="caution">
    <text evidence="6">The sequence shown here is derived from an EMBL/GenBank/DDBJ whole genome shotgun (WGS) entry which is preliminary data.</text>
</comment>
<evidence type="ECO:0000313" key="6">
    <source>
        <dbReference type="EMBL" id="GAA3394936.1"/>
    </source>
</evidence>
<evidence type="ECO:0000256" key="2">
    <source>
        <dbReference type="ARBA" id="ARBA00022679"/>
    </source>
</evidence>
<keyword evidence="7" id="KW-1185">Reference proteome</keyword>
<dbReference type="PANTHER" id="PTHR30409:SF1">
    <property type="entry name" value="CARBAMATE KINASE-RELATED"/>
    <property type="match status" value="1"/>
</dbReference>
<dbReference type="PIRSF" id="PIRSF000723">
    <property type="entry name" value="Carbamate_kin"/>
    <property type="match status" value="1"/>
</dbReference>
<dbReference type="InterPro" id="IPR036393">
    <property type="entry name" value="AceGlu_kinase-like_sf"/>
</dbReference>
<evidence type="ECO:0000259" key="5">
    <source>
        <dbReference type="Pfam" id="PF00696"/>
    </source>
</evidence>
<evidence type="ECO:0000256" key="1">
    <source>
        <dbReference type="ARBA" id="ARBA00011066"/>
    </source>
</evidence>
<dbReference type="InterPro" id="IPR001048">
    <property type="entry name" value="Asp/Glu/Uridylate_kinase"/>
</dbReference>
<gene>
    <name evidence="6" type="ORF">GCM10020369_66170</name>
</gene>
<protein>
    <recommendedName>
        <fullName evidence="4">Carbamate kinase</fullName>
    </recommendedName>
</protein>
<dbReference type="EMBL" id="BAAAYN010000047">
    <property type="protein sequence ID" value="GAA3394936.1"/>
    <property type="molecule type" value="Genomic_DNA"/>
</dbReference>
<dbReference type="CDD" id="cd04235">
    <property type="entry name" value="AAK_CK"/>
    <property type="match status" value="1"/>
</dbReference>
<evidence type="ECO:0000256" key="4">
    <source>
        <dbReference type="PIRNR" id="PIRNR000723"/>
    </source>
</evidence>
<dbReference type="GO" id="GO:0016301">
    <property type="term" value="F:kinase activity"/>
    <property type="evidence" value="ECO:0007669"/>
    <property type="project" value="UniProtKB-KW"/>
</dbReference>
<evidence type="ECO:0000256" key="3">
    <source>
        <dbReference type="ARBA" id="ARBA00022777"/>
    </source>
</evidence>
<sequence>MRIVVALGGNALLERGEKPDAAVQRRHVRRAAAALVPLAAEHELVVCHGNGPQVGLLALESAADPALSRPYPLDVLDAQTQGMIGYWLVQELRNAGLRRSAIAVLTQTVVDAGDPAFATPTKFVGQLYDRAEAERLAAERDWRIAPDGAGWRRVVPSPRPRRIVERDTVAALLDTGSLVVCGGGGGIPVVEAADGRLTGVEAVVDKDLTAALLAIELHADRLIILTDVTAVMRDFGTPRQSPIGALGVDELAGLGLPAGSMGPKLDACGIFTAATGNPSAIGAVDDAAAILHGEAGTWIRPAPAPAGAGR</sequence>
<proteinExistence type="inferred from homology"/>
<dbReference type="RefSeq" id="WP_345732193.1">
    <property type="nucleotide sequence ID" value="NZ_BAAAYN010000047.1"/>
</dbReference>